<evidence type="ECO:0000256" key="1">
    <source>
        <dbReference type="ARBA" id="ARBA00022737"/>
    </source>
</evidence>
<evidence type="ECO:0000313" key="5">
    <source>
        <dbReference type="Proteomes" id="UP000029554"/>
    </source>
</evidence>
<organism evidence="4 5">
    <name type="scientific">Flavobacterium aquatile LMG 4008 = ATCC 11947</name>
    <dbReference type="NCBI Taxonomy" id="1453498"/>
    <lineage>
        <taxon>Bacteria</taxon>
        <taxon>Pseudomonadati</taxon>
        <taxon>Bacteroidota</taxon>
        <taxon>Flavobacteriia</taxon>
        <taxon>Flavobacteriales</taxon>
        <taxon>Flavobacteriaceae</taxon>
        <taxon>Flavobacterium</taxon>
    </lineage>
</organism>
<dbReference type="EMBL" id="JRHH01000001">
    <property type="protein sequence ID" value="KGD69457.1"/>
    <property type="molecule type" value="Genomic_DNA"/>
</dbReference>
<dbReference type="InterPro" id="IPR011990">
    <property type="entry name" value="TPR-like_helical_dom_sf"/>
</dbReference>
<dbReference type="eggNOG" id="COG0457">
    <property type="taxonomic scope" value="Bacteria"/>
</dbReference>
<protein>
    <submittedName>
        <fullName evidence="4">Uncharacterized protein</fullName>
    </submittedName>
</protein>
<evidence type="ECO:0000256" key="3">
    <source>
        <dbReference type="SAM" id="SignalP"/>
    </source>
</evidence>
<proteinExistence type="predicted"/>
<comment type="caution">
    <text evidence="4">The sequence shown here is derived from an EMBL/GenBank/DDBJ whole genome shotgun (WGS) entry which is preliminary data.</text>
</comment>
<evidence type="ECO:0000313" key="4">
    <source>
        <dbReference type="EMBL" id="KGD69457.1"/>
    </source>
</evidence>
<dbReference type="InterPro" id="IPR019734">
    <property type="entry name" value="TPR_rpt"/>
</dbReference>
<feature type="signal peptide" evidence="3">
    <location>
        <begin position="1"/>
        <end position="19"/>
    </location>
</feature>
<dbReference type="Gene3D" id="1.25.40.10">
    <property type="entry name" value="Tetratricopeptide repeat domain"/>
    <property type="match status" value="2"/>
</dbReference>
<gene>
    <name evidence="4" type="ORF">LG45_01420</name>
</gene>
<dbReference type="SMART" id="SM00028">
    <property type="entry name" value="TPR"/>
    <property type="match status" value="6"/>
</dbReference>
<name>A0A095SY11_9FLAO</name>
<dbReference type="STRING" id="1453498.LG45_01420"/>
<dbReference type="Proteomes" id="UP000029554">
    <property type="component" value="Unassembled WGS sequence"/>
</dbReference>
<dbReference type="PANTHER" id="PTHR45586">
    <property type="entry name" value="TPR REPEAT-CONTAINING PROTEIN PA4667"/>
    <property type="match status" value="1"/>
</dbReference>
<dbReference type="RefSeq" id="WP_035123672.1">
    <property type="nucleotide sequence ID" value="NZ_JRHH01000001.1"/>
</dbReference>
<keyword evidence="5" id="KW-1185">Reference proteome</keyword>
<feature type="chain" id="PRO_5001910564" evidence="3">
    <location>
        <begin position="20"/>
        <end position="551"/>
    </location>
</feature>
<keyword evidence="2" id="KW-0802">TPR repeat</keyword>
<dbReference type="OrthoDB" id="638548at2"/>
<dbReference type="InterPro" id="IPR051012">
    <property type="entry name" value="CellSynth/LPSAsmb/PSIAsmb"/>
</dbReference>
<dbReference type="AlphaFoldDB" id="A0A095SY11"/>
<dbReference type="SUPFAM" id="SSF48452">
    <property type="entry name" value="TPR-like"/>
    <property type="match status" value="3"/>
</dbReference>
<keyword evidence="3" id="KW-0732">Signal</keyword>
<dbReference type="PANTHER" id="PTHR45586:SF1">
    <property type="entry name" value="LIPOPOLYSACCHARIDE ASSEMBLY PROTEIN B"/>
    <property type="match status" value="1"/>
</dbReference>
<accession>A0A095SY11</accession>
<evidence type="ECO:0000256" key="2">
    <source>
        <dbReference type="ARBA" id="ARBA00022803"/>
    </source>
</evidence>
<sequence>MSKFKIFSIALLASAVSQAQDLDQATKAIDAEQYEKAKSMLKSIVQTKNTGKASFLLGNIYLTQSVEDSAKIFFDKGLTADGGKINNIGLGQLDLNKGDVISAKAKFDQVLKDLKKKDVEEYVYVAKAYMNSDKPDYKSAIAVLTKAKAANPTNAYVNLALGDAYYGDKNQNEAYSAYRSAYQADSSLIRAKMQLGVLLKGAKAYTEAVKAFDEVVGLNANYGPVYRELAETYYLWANNVPKTYTENIQKALGFYEKYMSLTDYSLSSRMRHADFLILARDYKALEKEANEMQKLDKVNPRILRYLGYSAYENGNPDAAITALNEFINKGSNKVISGDYFYLGLATVKKSVGADMKTVDPTLLASGIANVKKAVDAEPSLANALNEIGKKYFTDKLYDVSAAIFEIAISNPNSKNFLEDNIYYGLAVYTVNRSKEVKDRDMASLQKADLAMDAVIVASPTYLESYLYKARINSSLEKDDVMAATYQQYLDFVLAKGEEEVTKNKAKVTESYNSIAAHYANTDKAKAKEFFNKTLALDPTNSYALDSLKLLK</sequence>
<reference evidence="4 5" key="1">
    <citation type="submission" date="2014-09" db="EMBL/GenBank/DDBJ databases">
        <title>Whole Genome Shotgun of Flavobacterium aquatile LMG 4008.</title>
        <authorList>
            <person name="Gale A.N."/>
            <person name="Pipes S.E."/>
            <person name="Newman J.D."/>
        </authorList>
    </citation>
    <scope>NUCLEOTIDE SEQUENCE [LARGE SCALE GENOMIC DNA]</scope>
    <source>
        <strain evidence="4 5">LMG 4008</strain>
    </source>
</reference>
<keyword evidence="1" id="KW-0677">Repeat</keyword>